<keyword evidence="4" id="KW-0281">Fimbrium</keyword>
<dbReference type="EMBL" id="JACAQR010000003">
    <property type="protein sequence ID" value="NWD40702.1"/>
    <property type="molecule type" value="Genomic_DNA"/>
</dbReference>
<gene>
    <name evidence="7" type="ORF">HX826_02430</name>
</gene>
<dbReference type="Pfam" id="PF00419">
    <property type="entry name" value="Fimbrial"/>
    <property type="match status" value="1"/>
</dbReference>
<accession>A0AAJ3H1T7</accession>
<sequence length="184" mass="18634">MRKINLINSVIAASLLAVGVAHADATIDATVNGGTIHFQGEVVNAACAVDTGSTDQTVQLGQVRTAALSTAGQTSSPVGFNIQLNDCDTKVSSQASVAFTGVTDPTNTEALALESSAAGAATNVGVQVLDRVGTPLTFDGATFSEPLTLNDGTNTLPFQARYIATGVATAGTANANANFKVQYQ</sequence>
<feature type="signal peptide" evidence="5">
    <location>
        <begin position="1"/>
        <end position="23"/>
    </location>
</feature>
<evidence type="ECO:0000256" key="2">
    <source>
        <dbReference type="ARBA" id="ARBA00006671"/>
    </source>
</evidence>
<dbReference type="InterPro" id="IPR008966">
    <property type="entry name" value="Adhesion_dom_sf"/>
</dbReference>
<comment type="similarity">
    <text evidence="2">Belongs to the fimbrial protein family.</text>
</comment>
<dbReference type="PANTHER" id="PTHR33420:SF12">
    <property type="entry name" value="FIMBRIN-LIKE PROTEIN FIMI-RELATED"/>
    <property type="match status" value="1"/>
</dbReference>
<dbReference type="PANTHER" id="PTHR33420">
    <property type="entry name" value="FIMBRIAL SUBUNIT ELFA-RELATED"/>
    <property type="match status" value="1"/>
</dbReference>
<dbReference type="RefSeq" id="WP_063030212.1">
    <property type="nucleotide sequence ID" value="NZ_CP012400.2"/>
</dbReference>
<proteinExistence type="inferred from homology"/>
<dbReference type="KEGG" id="pym:AK972_2890"/>
<reference evidence="7 8" key="1">
    <citation type="submission" date="2020-04" db="EMBL/GenBank/DDBJ databases">
        <title>Molecular characterization of pseudomonads from Agaricus bisporus reveal novel blotch 2 pathogens in Western Europe.</title>
        <authorList>
            <person name="Taparia T."/>
            <person name="Krijger M."/>
            <person name="Haynes E."/>
            <person name="Elpinstone J.G."/>
            <person name="Noble R."/>
            <person name="Van Der Wolf J."/>
        </authorList>
    </citation>
    <scope>NUCLEOTIDE SEQUENCE [LARGE SCALE GENOMIC DNA]</scope>
    <source>
        <strain evidence="7 8">IPO3753</strain>
    </source>
</reference>
<evidence type="ECO:0000259" key="6">
    <source>
        <dbReference type="Pfam" id="PF00419"/>
    </source>
</evidence>
<keyword evidence="3 5" id="KW-0732">Signal</keyword>
<protein>
    <submittedName>
        <fullName evidence="7">Fimbrial protein</fullName>
    </submittedName>
</protein>
<dbReference type="Gene3D" id="2.60.40.1090">
    <property type="entry name" value="Fimbrial-type adhesion domain"/>
    <property type="match status" value="1"/>
</dbReference>
<dbReference type="Proteomes" id="UP000546584">
    <property type="component" value="Unassembled WGS sequence"/>
</dbReference>
<dbReference type="InterPro" id="IPR050263">
    <property type="entry name" value="Bact_Fimbrial_Adh_Pro"/>
</dbReference>
<comment type="caution">
    <text evidence="7">The sequence shown here is derived from an EMBL/GenBank/DDBJ whole genome shotgun (WGS) entry which is preliminary data.</text>
</comment>
<dbReference type="NCBIfam" id="NF011741">
    <property type="entry name" value="PRK15194.1"/>
    <property type="match status" value="1"/>
</dbReference>
<name>A0AAJ3H1T7_9PSED</name>
<organism evidence="7 8">
    <name type="scientific">Pseudomonas yamanorum</name>
    <dbReference type="NCBI Taxonomy" id="515393"/>
    <lineage>
        <taxon>Bacteria</taxon>
        <taxon>Pseudomonadati</taxon>
        <taxon>Pseudomonadota</taxon>
        <taxon>Gammaproteobacteria</taxon>
        <taxon>Pseudomonadales</taxon>
        <taxon>Pseudomonadaceae</taxon>
        <taxon>Pseudomonas</taxon>
    </lineage>
</organism>
<evidence type="ECO:0000256" key="1">
    <source>
        <dbReference type="ARBA" id="ARBA00004561"/>
    </source>
</evidence>
<comment type="subcellular location">
    <subcellularLocation>
        <location evidence="1">Fimbrium</location>
    </subcellularLocation>
</comment>
<evidence type="ECO:0000256" key="5">
    <source>
        <dbReference type="SAM" id="SignalP"/>
    </source>
</evidence>
<evidence type="ECO:0000256" key="4">
    <source>
        <dbReference type="ARBA" id="ARBA00023263"/>
    </source>
</evidence>
<dbReference type="AlphaFoldDB" id="A0AAJ3H1T7"/>
<dbReference type="GO" id="GO:0043709">
    <property type="term" value="P:cell adhesion involved in single-species biofilm formation"/>
    <property type="evidence" value="ECO:0007669"/>
    <property type="project" value="TreeGrafter"/>
</dbReference>
<evidence type="ECO:0000256" key="3">
    <source>
        <dbReference type="ARBA" id="ARBA00022729"/>
    </source>
</evidence>
<dbReference type="InterPro" id="IPR000259">
    <property type="entry name" value="Adhesion_dom_fimbrial"/>
</dbReference>
<feature type="chain" id="PRO_5042604566" evidence="5">
    <location>
        <begin position="24"/>
        <end position="184"/>
    </location>
</feature>
<evidence type="ECO:0000313" key="7">
    <source>
        <dbReference type="EMBL" id="NWD40702.1"/>
    </source>
</evidence>
<feature type="domain" description="Fimbrial-type adhesion" evidence="6">
    <location>
        <begin position="36"/>
        <end position="184"/>
    </location>
</feature>
<dbReference type="FunFam" id="2.60.40.1090:FF:000001">
    <property type="entry name" value="Type-1 fimbrial major subunit"/>
    <property type="match status" value="1"/>
</dbReference>
<evidence type="ECO:0000313" key="8">
    <source>
        <dbReference type="Proteomes" id="UP000546584"/>
    </source>
</evidence>
<dbReference type="GO" id="GO:0009289">
    <property type="term" value="C:pilus"/>
    <property type="evidence" value="ECO:0007669"/>
    <property type="project" value="UniProtKB-SubCell"/>
</dbReference>
<dbReference type="SUPFAM" id="SSF49401">
    <property type="entry name" value="Bacterial adhesins"/>
    <property type="match status" value="1"/>
</dbReference>
<dbReference type="InterPro" id="IPR036937">
    <property type="entry name" value="Adhesion_dom_fimbrial_sf"/>
</dbReference>